<dbReference type="AlphaFoldDB" id="A0A4Y3M9C7"/>
<comment type="caution">
    <text evidence="2">The sequence shown here is derived from an EMBL/GenBank/DDBJ whole genome shotgun (WGS) entry which is preliminary data.</text>
</comment>
<dbReference type="Proteomes" id="UP000320772">
    <property type="component" value="Unassembled WGS sequence"/>
</dbReference>
<reference evidence="2 3" key="1">
    <citation type="submission" date="2019-06" db="EMBL/GenBank/DDBJ databases">
        <title>Whole genome shotgun sequence of Gluconobacter roseus NBRC 3990.</title>
        <authorList>
            <person name="Hosoyama A."/>
            <person name="Uohara A."/>
            <person name="Ohji S."/>
            <person name="Ichikawa N."/>
        </authorList>
    </citation>
    <scope>NUCLEOTIDE SEQUENCE [LARGE SCALE GENOMIC DNA]</scope>
    <source>
        <strain evidence="2 3">NBRC 3990</strain>
    </source>
</reference>
<protein>
    <submittedName>
        <fullName evidence="2">Uncharacterized protein</fullName>
    </submittedName>
</protein>
<evidence type="ECO:0000313" key="2">
    <source>
        <dbReference type="EMBL" id="GEB03871.1"/>
    </source>
</evidence>
<organism evidence="2 3">
    <name type="scientific">Gluconobacter roseus NBRC 3990</name>
    <dbReference type="NCBI Taxonomy" id="1307950"/>
    <lineage>
        <taxon>Bacteria</taxon>
        <taxon>Pseudomonadati</taxon>
        <taxon>Pseudomonadota</taxon>
        <taxon>Alphaproteobacteria</taxon>
        <taxon>Acetobacterales</taxon>
        <taxon>Acetobacteraceae</taxon>
        <taxon>Gluconobacter</taxon>
    </lineage>
</organism>
<accession>A0A4Y3M9C7</accession>
<feature type="region of interest" description="Disordered" evidence="1">
    <location>
        <begin position="23"/>
        <end position="59"/>
    </location>
</feature>
<proteinExistence type="predicted"/>
<sequence length="59" mass="6375">MDDLVADIDRSAITAEGFFHDTDGTVHTGTESTRTGEQDAKGFRGFHTVGAGRSESRLF</sequence>
<dbReference type="EMBL" id="BJLY01000002">
    <property type="protein sequence ID" value="GEB03871.1"/>
    <property type="molecule type" value="Genomic_DNA"/>
</dbReference>
<name>A0A4Y3M9C7_9PROT</name>
<keyword evidence="3" id="KW-1185">Reference proteome</keyword>
<evidence type="ECO:0000256" key="1">
    <source>
        <dbReference type="SAM" id="MobiDB-lite"/>
    </source>
</evidence>
<gene>
    <name evidence="2" type="ORF">GRO01_14470</name>
</gene>
<evidence type="ECO:0000313" key="3">
    <source>
        <dbReference type="Proteomes" id="UP000320772"/>
    </source>
</evidence>